<proteinExistence type="predicted"/>
<dbReference type="InterPro" id="IPR012373">
    <property type="entry name" value="Ferrdict_sens_TM"/>
</dbReference>
<reference evidence="4 5" key="1">
    <citation type="submission" date="2021-05" db="EMBL/GenBank/DDBJ databases">
        <title>A Polyphasic approach of four new species of the genus Ohtaekwangia: Ohtaekwangia histidinii sp. nov., Ohtaekwangia cretensis sp. nov., Ohtaekwangia indiensis sp. nov., Ohtaekwangia reichenbachii sp. nov. from diverse environment.</title>
        <authorList>
            <person name="Octaviana S."/>
        </authorList>
    </citation>
    <scope>NUCLEOTIDE SEQUENCE [LARGE SCALE GENOMIC DNA]</scope>
    <source>
        <strain evidence="4 5">PWU5</strain>
    </source>
</reference>
<keyword evidence="1" id="KW-0812">Transmembrane</keyword>
<feature type="domain" description="Protein FecR C-terminal" evidence="3">
    <location>
        <begin position="295"/>
        <end position="362"/>
    </location>
</feature>
<evidence type="ECO:0000259" key="3">
    <source>
        <dbReference type="Pfam" id="PF16344"/>
    </source>
</evidence>
<organism evidence="4 5">
    <name type="scientific">Dawidia cretensis</name>
    <dbReference type="NCBI Taxonomy" id="2782350"/>
    <lineage>
        <taxon>Bacteria</taxon>
        <taxon>Pseudomonadati</taxon>
        <taxon>Bacteroidota</taxon>
        <taxon>Cytophagia</taxon>
        <taxon>Cytophagales</taxon>
        <taxon>Chryseotaleaceae</taxon>
        <taxon>Dawidia</taxon>
    </lineage>
</organism>
<dbReference type="Proteomes" id="UP001319080">
    <property type="component" value="Unassembled WGS sequence"/>
</dbReference>
<accession>A0AAP2E0I2</accession>
<dbReference type="PANTHER" id="PTHR30273">
    <property type="entry name" value="PERIPLASMIC SIGNAL SENSOR AND SIGMA FACTOR ACTIVATOR FECR-RELATED"/>
    <property type="match status" value="1"/>
</dbReference>
<feature type="domain" description="FecR protein" evidence="2">
    <location>
        <begin position="149"/>
        <end position="237"/>
    </location>
</feature>
<dbReference type="Gene3D" id="2.60.120.1440">
    <property type="match status" value="1"/>
</dbReference>
<dbReference type="PIRSF" id="PIRSF018266">
    <property type="entry name" value="FecR"/>
    <property type="match status" value="1"/>
</dbReference>
<evidence type="ECO:0000313" key="5">
    <source>
        <dbReference type="Proteomes" id="UP001319080"/>
    </source>
</evidence>
<keyword evidence="1" id="KW-1133">Transmembrane helix</keyword>
<dbReference type="Gene3D" id="3.55.50.30">
    <property type="match status" value="1"/>
</dbReference>
<dbReference type="InterPro" id="IPR006860">
    <property type="entry name" value="FecR"/>
</dbReference>
<evidence type="ECO:0000313" key="4">
    <source>
        <dbReference type="EMBL" id="MBT1710796.1"/>
    </source>
</evidence>
<dbReference type="Pfam" id="PF04773">
    <property type="entry name" value="FecR"/>
    <property type="match status" value="1"/>
</dbReference>
<keyword evidence="1" id="KW-0472">Membrane</keyword>
<dbReference type="InterPro" id="IPR032508">
    <property type="entry name" value="FecR_C"/>
</dbReference>
<comment type="caution">
    <text evidence="4">The sequence shown here is derived from an EMBL/GenBank/DDBJ whole genome shotgun (WGS) entry which is preliminary data.</text>
</comment>
<gene>
    <name evidence="4" type="ORF">KK062_21320</name>
</gene>
<evidence type="ECO:0000256" key="1">
    <source>
        <dbReference type="SAM" id="Phobius"/>
    </source>
</evidence>
<dbReference type="Pfam" id="PF16344">
    <property type="entry name" value="FecR_C"/>
    <property type="match status" value="1"/>
</dbReference>
<dbReference type="PANTHER" id="PTHR30273:SF2">
    <property type="entry name" value="PROTEIN FECR"/>
    <property type="match status" value="1"/>
</dbReference>
<dbReference type="RefSeq" id="WP_254086372.1">
    <property type="nucleotide sequence ID" value="NZ_JAHESE010000026.1"/>
</dbReference>
<sequence>MASRFTLLLERYLENKASESERLELMQLLSTGQFEEQIKQGIAQQMRAEMQTDSVVHDDVLLANNAYDRAQQIVERILSEDHSETKVVPIQRAASTKRWWLAAAAAVAILLAAGYTILWTTMIAPAAEHQFMAKNAANSVFEEINEGTTQRQIVLYDSTHVTLQPGAHLIYPTQFSPTKREVYLTGEAFFEVTKDRSRPFFVYSKTLVTEVVGTSFRVRADNTVQTSEVVVMTGKVRVVQNEEDKNLLQRFMPAGKEIMLTPNHRAVYQRETEEMVMTLVEKPLPLAVDNVKASVFRAASLALVLKNLSSAYGIEIVTQNARINQCTFTGDLSKTDDLYIRLALICQSIGASYVIRDAKILITGNGC</sequence>
<dbReference type="EMBL" id="JAHESE010000026">
    <property type="protein sequence ID" value="MBT1710796.1"/>
    <property type="molecule type" value="Genomic_DNA"/>
</dbReference>
<dbReference type="AlphaFoldDB" id="A0AAP2E0I2"/>
<protein>
    <submittedName>
        <fullName evidence="4">FecR domain-containing protein</fullName>
    </submittedName>
</protein>
<feature type="transmembrane region" description="Helical" evidence="1">
    <location>
        <begin position="99"/>
        <end position="119"/>
    </location>
</feature>
<name>A0AAP2E0I2_9BACT</name>
<dbReference type="GO" id="GO:0016989">
    <property type="term" value="F:sigma factor antagonist activity"/>
    <property type="evidence" value="ECO:0007669"/>
    <property type="project" value="TreeGrafter"/>
</dbReference>
<evidence type="ECO:0000259" key="2">
    <source>
        <dbReference type="Pfam" id="PF04773"/>
    </source>
</evidence>
<keyword evidence="5" id="KW-1185">Reference proteome</keyword>